<protein>
    <submittedName>
        <fullName evidence="1">Uncharacterized protein</fullName>
    </submittedName>
</protein>
<proteinExistence type="predicted"/>
<dbReference type="Proteomes" id="UP001497535">
    <property type="component" value="Unassembled WGS sequence"/>
</dbReference>
<evidence type="ECO:0000313" key="2">
    <source>
        <dbReference type="Proteomes" id="UP001497535"/>
    </source>
</evidence>
<sequence length="98" mass="11563">MEYSQNAKNLSYTPSVYSTSHLYHTNSSQKFNISCLSQPFPHIPNSQNVYILPLLIHFYTSPSYPFIPDMFSQLLVILFQESFEIWDKMSQNKKFLIF</sequence>
<reference evidence="1" key="1">
    <citation type="submission" date="2023-11" db="EMBL/GenBank/DDBJ databases">
        <authorList>
            <person name="Poullet M."/>
        </authorList>
    </citation>
    <scope>NUCLEOTIDE SEQUENCE</scope>
    <source>
        <strain evidence="1">E1834</strain>
    </source>
</reference>
<accession>A0ACB0ZNF4</accession>
<name>A0ACB0ZNF4_MELEN</name>
<gene>
    <name evidence="1" type="ORF">MENTE1834_LOCUS27623</name>
</gene>
<organism evidence="1 2">
    <name type="scientific">Meloidogyne enterolobii</name>
    <name type="common">Root-knot nematode worm</name>
    <name type="synonym">Meloidogyne mayaguensis</name>
    <dbReference type="NCBI Taxonomy" id="390850"/>
    <lineage>
        <taxon>Eukaryota</taxon>
        <taxon>Metazoa</taxon>
        <taxon>Ecdysozoa</taxon>
        <taxon>Nematoda</taxon>
        <taxon>Chromadorea</taxon>
        <taxon>Rhabditida</taxon>
        <taxon>Tylenchina</taxon>
        <taxon>Tylenchomorpha</taxon>
        <taxon>Tylenchoidea</taxon>
        <taxon>Meloidogynidae</taxon>
        <taxon>Meloidogyninae</taxon>
        <taxon>Meloidogyne</taxon>
    </lineage>
</organism>
<keyword evidence="2" id="KW-1185">Reference proteome</keyword>
<comment type="caution">
    <text evidence="1">The sequence shown here is derived from an EMBL/GenBank/DDBJ whole genome shotgun (WGS) entry which is preliminary data.</text>
</comment>
<dbReference type="EMBL" id="CAVMJV010000041">
    <property type="protein sequence ID" value="CAK5080450.1"/>
    <property type="molecule type" value="Genomic_DNA"/>
</dbReference>
<evidence type="ECO:0000313" key="1">
    <source>
        <dbReference type="EMBL" id="CAK5080450.1"/>
    </source>
</evidence>